<proteinExistence type="inferred from homology"/>
<evidence type="ECO:0000256" key="6">
    <source>
        <dbReference type="ARBA" id="ARBA00022574"/>
    </source>
</evidence>
<dbReference type="FunFam" id="2.130.10.10:FF:000018">
    <property type="entry name" value="Receptor for activated C kinase 1"/>
    <property type="match status" value="1"/>
</dbReference>
<keyword evidence="16" id="KW-0464">Manganese</keyword>
<dbReference type="PROSITE" id="PS00678">
    <property type="entry name" value="WD_REPEATS_1"/>
    <property type="match status" value="4"/>
</dbReference>
<dbReference type="CDD" id="cd00200">
    <property type="entry name" value="WD40"/>
    <property type="match status" value="1"/>
</dbReference>
<organism evidence="20 21">
    <name type="scientific">Panicum miliaceum</name>
    <name type="common">Proso millet</name>
    <name type="synonym">Broomcorn millet</name>
    <dbReference type="NCBI Taxonomy" id="4540"/>
    <lineage>
        <taxon>Eukaryota</taxon>
        <taxon>Viridiplantae</taxon>
        <taxon>Streptophyta</taxon>
        <taxon>Embryophyta</taxon>
        <taxon>Tracheophyta</taxon>
        <taxon>Spermatophyta</taxon>
        <taxon>Magnoliopsida</taxon>
        <taxon>Liliopsida</taxon>
        <taxon>Poales</taxon>
        <taxon>Poaceae</taxon>
        <taxon>PACMAD clade</taxon>
        <taxon>Panicoideae</taxon>
        <taxon>Panicodae</taxon>
        <taxon>Paniceae</taxon>
        <taxon>Panicinae</taxon>
        <taxon>Panicum</taxon>
        <taxon>Panicum sect. Panicum</taxon>
    </lineage>
</organism>
<dbReference type="Pfam" id="PF00400">
    <property type="entry name" value="WD40"/>
    <property type="match status" value="6"/>
</dbReference>
<dbReference type="GO" id="GO:0045182">
    <property type="term" value="F:translation regulator activity"/>
    <property type="evidence" value="ECO:0007669"/>
    <property type="project" value="InterPro"/>
</dbReference>
<keyword evidence="12" id="KW-0689">Ribosomal protein</keyword>
<feature type="repeat" description="WD" evidence="18">
    <location>
        <begin position="161"/>
        <end position="198"/>
    </location>
</feature>
<keyword evidence="8" id="KW-0808">Transferase</keyword>
<keyword evidence="21" id="KW-1185">Reference proteome</keyword>
<gene>
    <name evidence="20" type="ORF">C2845_PM05G28990</name>
</gene>
<evidence type="ECO:0000256" key="11">
    <source>
        <dbReference type="ARBA" id="ARBA00022968"/>
    </source>
</evidence>
<feature type="repeat" description="WD" evidence="18">
    <location>
        <begin position="113"/>
        <end position="145"/>
    </location>
</feature>
<evidence type="ECO:0000256" key="15">
    <source>
        <dbReference type="ARBA" id="ARBA00023136"/>
    </source>
</evidence>
<feature type="repeat" description="WD" evidence="18">
    <location>
        <begin position="71"/>
        <end position="112"/>
    </location>
</feature>
<dbReference type="SMART" id="SM00320">
    <property type="entry name" value="WD40"/>
    <property type="match status" value="6"/>
</dbReference>
<evidence type="ECO:0000256" key="2">
    <source>
        <dbReference type="ARBA" id="ARBA00004323"/>
    </source>
</evidence>
<dbReference type="InterPro" id="IPR020472">
    <property type="entry name" value="WD40_PAC1"/>
</dbReference>
<evidence type="ECO:0000256" key="16">
    <source>
        <dbReference type="ARBA" id="ARBA00023211"/>
    </source>
</evidence>
<dbReference type="InterPro" id="IPR036322">
    <property type="entry name" value="WD40_repeat_dom_sf"/>
</dbReference>
<dbReference type="PRINTS" id="PR00320">
    <property type="entry name" value="GPROTEINBRPT"/>
</dbReference>
<dbReference type="Proteomes" id="UP000275267">
    <property type="component" value="Unassembled WGS sequence"/>
</dbReference>
<sequence length="678" mass="74106">MAGAQESLSLVGTMRGHNGEVTAIATPIDNSPFIVSSSRDKSVLVWDLTNPVHSTPESGAAADYGVPFRRLTGHSHFVQDVVLSSDGQFALSGSWDGELRLWDLSTGLTTRRFVGHEKDVISVAFSVDNRQIVSASRDKTIKLWNTLGECKYTIGGDHGGGEGHNGWVSCVRFSPNTFQPTIVSGSWDRTVKVWNLTNCKLRCTLAGHGGYVNAVAVSPDGSLCASGGKDGFTLLWDLSEGKRLYSLDAGSIIHSLCFSPNRYWLCAATQDSVKIWDLESKHVVQDLKPDIQISKNQVREHPSLAGRVDVRFVFCNVTSRDDAVFVALEIMHYGDIIVLDCAENMDNGKTYTFFSTVARAFNATTRYDYVMKADDDTYLRLPALAASLRGAAREDAYYGLQMPCDRENFYPFPPFMSGMGYALSWDLVAWVAASDLARREQDGPEDMWTGRWFNLAGKAKNRYDQAPRMYNYKGASPDSCFRHGFVPDTIAVHMLKDNARWAETLAYFNATAGLPRSGQLYYLPPPADSGRPQAALPQRFLLATHPIAGLIHPATRPRNWVGHATATVRRAEATHALRRLVATPLSGSERSERSGQGQQAGTATATAAAASRSGDECQVADSWAVGPREGDPRGRGSSRGDPRGRGADALRRRPETERIDRDGATSSTRRAARPGAVG</sequence>
<evidence type="ECO:0000256" key="1">
    <source>
        <dbReference type="ARBA" id="ARBA00001936"/>
    </source>
</evidence>
<comment type="similarity">
    <text evidence="5">Belongs to the glycosyltransferase 31 family.</text>
</comment>
<evidence type="ECO:0000256" key="18">
    <source>
        <dbReference type="PROSITE-ProRule" id="PRU00221"/>
    </source>
</evidence>
<comment type="subcellular location">
    <subcellularLocation>
        <location evidence="2">Golgi apparatus membrane</location>
        <topology evidence="2">Single-pass type II membrane protein</topology>
    </subcellularLocation>
</comment>
<dbReference type="PROSITE" id="PS50294">
    <property type="entry name" value="WD_REPEATS_REGION"/>
    <property type="match status" value="5"/>
</dbReference>
<dbReference type="AlphaFoldDB" id="A0A3L6SWX2"/>
<comment type="pathway">
    <text evidence="3">Protein modification; protein glycosylation.</text>
</comment>
<keyword evidence="9" id="KW-0812">Transmembrane</keyword>
<evidence type="ECO:0000256" key="10">
    <source>
        <dbReference type="ARBA" id="ARBA00022737"/>
    </source>
</evidence>
<dbReference type="InterPro" id="IPR015943">
    <property type="entry name" value="WD40/YVTN_repeat-like_dom_sf"/>
</dbReference>
<evidence type="ECO:0000256" key="13">
    <source>
        <dbReference type="ARBA" id="ARBA00022989"/>
    </source>
</evidence>
<keyword evidence="15" id="KW-0472">Membrane</keyword>
<dbReference type="GO" id="GO:0043022">
    <property type="term" value="F:ribosome binding"/>
    <property type="evidence" value="ECO:0007669"/>
    <property type="project" value="InterPro"/>
</dbReference>
<feature type="compositionally biased region" description="Basic and acidic residues" evidence="19">
    <location>
        <begin position="628"/>
        <end position="663"/>
    </location>
</feature>
<dbReference type="InterPro" id="IPR002659">
    <property type="entry name" value="Glyco_trans_31"/>
</dbReference>
<dbReference type="GO" id="GO:0016758">
    <property type="term" value="F:hexosyltransferase activity"/>
    <property type="evidence" value="ECO:0007669"/>
    <property type="project" value="InterPro"/>
</dbReference>
<name>A0A3L6SWX2_PANMI</name>
<dbReference type="GO" id="GO:0005840">
    <property type="term" value="C:ribosome"/>
    <property type="evidence" value="ECO:0007669"/>
    <property type="project" value="UniProtKB-KW"/>
</dbReference>
<feature type="repeat" description="WD" evidence="18">
    <location>
        <begin position="14"/>
        <end position="50"/>
    </location>
</feature>
<comment type="caution">
    <text evidence="20">The sequence shown here is derived from an EMBL/GenBank/DDBJ whole genome shotgun (WGS) entry which is preliminary data.</text>
</comment>
<comment type="similarity">
    <text evidence="4">Belongs to the WD repeat G protein beta family. Ribosomal protein RACK1 subfamily.</text>
</comment>
<dbReference type="PROSITE" id="PS50082">
    <property type="entry name" value="WD_REPEATS_2"/>
    <property type="match status" value="5"/>
</dbReference>
<accession>A0A3L6SWX2</accession>
<dbReference type="UniPathway" id="UPA00378"/>
<evidence type="ECO:0000256" key="12">
    <source>
        <dbReference type="ARBA" id="ARBA00022980"/>
    </source>
</evidence>
<dbReference type="Pfam" id="PF01762">
    <property type="entry name" value="Galactosyl_T"/>
    <property type="match status" value="1"/>
</dbReference>
<evidence type="ECO:0000256" key="5">
    <source>
        <dbReference type="ARBA" id="ARBA00008661"/>
    </source>
</evidence>
<evidence type="ECO:0000256" key="3">
    <source>
        <dbReference type="ARBA" id="ARBA00004922"/>
    </source>
</evidence>
<evidence type="ECO:0000256" key="8">
    <source>
        <dbReference type="ARBA" id="ARBA00022679"/>
    </source>
</evidence>
<reference evidence="21" key="1">
    <citation type="journal article" date="2019" name="Nat. Commun.">
        <title>The genome of broomcorn millet.</title>
        <authorList>
            <person name="Zou C."/>
            <person name="Miki D."/>
            <person name="Li D."/>
            <person name="Tang Q."/>
            <person name="Xiao L."/>
            <person name="Rajput S."/>
            <person name="Deng P."/>
            <person name="Jia W."/>
            <person name="Huang R."/>
            <person name="Zhang M."/>
            <person name="Sun Y."/>
            <person name="Hu J."/>
            <person name="Fu X."/>
            <person name="Schnable P.S."/>
            <person name="Li F."/>
            <person name="Zhang H."/>
            <person name="Feng B."/>
            <person name="Zhu X."/>
            <person name="Liu R."/>
            <person name="Schnable J.C."/>
            <person name="Zhu J.-K."/>
            <person name="Zhang H."/>
        </authorList>
    </citation>
    <scope>NUCLEOTIDE SEQUENCE [LARGE SCALE GENOMIC DNA]</scope>
</reference>
<keyword evidence="6 18" id="KW-0853">WD repeat</keyword>
<feature type="region of interest" description="Disordered" evidence="19">
    <location>
        <begin position="583"/>
        <end position="678"/>
    </location>
</feature>
<evidence type="ECO:0000313" key="21">
    <source>
        <dbReference type="Proteomes" id="UP000275267"/>
    </source>
</evidence>
<evidence type="ECO:0000256" key="7">
    <source>
        <dbReference type="ARBA" id="ARBA00022676"/>
    </source>
</evidence>
<keyword evidence="10" id="KW-0677">Repeat</keyword>
<evidence type="ECO:0000256" key="14">
    <source>
        <dbReference type="ARBA" id="ARBA00023034"/>
    </source>
</evidence>
<evidence type="ECO:0000313" key="20">
    <source>
        <dbReference type="EMBL" id="RLN28231.1"/>
    </source>
</evidence>
<comment type="cofactor">
    <cofactor evidence="1">
        <name>Mn(2+)</name>
        <dbReference type="ChEBI" id="CHEBI:29035"/>
    </cofactor>
</comment>
<keyword evidence="7" id="KW-0328">Glycosyltransferase</keyword>
<dbReference type="GO" id="GO:0000139">
    <property type="term" value="C:Golgi membrane"/>
    <property type="evidence" value="ECO:0007669"/>
    <property type="project" value="UniProtKB-SubCell"/>
</dbReference>
<evidence type="ECO:0000256" key="19">
    <source>
        <dbReference type="SAM" id="MobiDB-lite"/>
    </source>
</evidence>
<keyword evidence="13" id="KW-1133">Transmembrane helix</keyword>
<dbReference type="GO" id="GO:1990904">
    <property type="term" value="C:ribonucleoprotein complex"/>
    <property type="evidence" value="ECO:0007669"/>
    <property type="project" value="UniProtKB-KW"/>
</dbReference>
<evidence type="ECO:0000256" key="17">
    <source>
        <dbReference type="ARBA" id="ARBA00023274"/>
    </source>
</evidence>
<dbReference type="InterPro" id="IPR045223">
    <property type="entry name" value="RACK1-like"/>
</dbReference>
<dbReference type="PANTHER" id="PTHR19868">
    <property type="entry name" value="RECEPTOR FOR ACTIVATED PROTEIN KINASE C RACK1"/>
    <property type="match status" value="1"/>
</dbReference>
<evidence type="ECO:0000256" key="9">
    <source>
        <dbReference type="ARBA" id="ARBA00022692"/>
    </source>
</evidence>
<dbReference type="InterPro" id="IPR019775">
    <property type="entry name" value="WD40_repeat_CS"/>
</dbReference>
<dbReference type="SUPFAM" id="SSF50978">
    <property type="entry name" value="WD40 repeat-like"/>
    <property type="match status" value="1"/>
</dbReference>
<dbReference type="EMBL" id="PQIB02000003">
    <property type="protein sequence ID" value="RLN28231.1"/>
    <property type="molecule type" value="Genomic_DNA"/>
</dbReference>
<dbReference type="Gene3D" id="2.130.10.10">
    <property type="entry name" value="YVTN repeat-like/Quinoprotein amine dehydrogenase"/>
    <property type="match status" value="1"/>
</dbReference>
<protein>
    <submittedName>
        <fullName evidence="20">Uncharacterized protein</fullName>
    </submittedName>
</protein>
<dbReference type="InterPro" id="IPR001680">
    <property type="entry name" value="WD40_rpt"/>
</dbReference>
<keyword evidence="17" id="KW-0687">Ribonucleoprotein</keyword>
<dbReference type="STRING" id="4540.A0A3L6SWX2"/>
<dbReference type="OrthoDB" id="7875889at2759"/>
<keyword evidence="14" id="KW-0333">Golgi apparatus</keyword>
<feature type="compositionally biased region" description="Low complexity" evidence="19">
    <location>
        <begin position="594"/>
        <end position="610"/>
    </location>
</feature>
<keyword evidence="11" id="KW-0735">Signal-anchor</keyword>
<evidence type="ECO:0000256" key="4">
    <source>
        <dbReference type="ARBA" id="ARBA00007253"/>
    </source>
</evidence>
<feature type="repeat" description="WD" evidence="18">
    <location>
        <begin position="205"/>
        <end position="246"/>
    </location>
</feature>